<organism evidence="3 4">
    <name type="scientific">Celerinatantimonas yamalensis</name>
    <dbReference type="NCBI Taxonomy" id="559956"/>
    <lineage>
        <taxon>Bacteria</taxon>
        <taxon>Pseudomonadati</taxon>
        <taxon>Pseudomonadota</taxon>
        <taxon>Gammaproteobacteria</taxon>
        <taxon>Celerinatantimonadaceae</taxon>
        <taxon>Celerinatantimonas</taxon>
    </lineage>
</organism>
<dbReference type="Gene3D" id="3.40.1440.10">
    <property type="entry name" value="GIY-YIG endonuclease"/>
    <property type="match status" value="1"/>
</dbReference>
<dbReference type="EMBL" id="JBEQCT010000011">
    <property type="protein sequence ID" value="MFM2486818.1"/>
    <property type="molecule type" value="Genomic_DNA"/>
</dbReference>
<dbReference type="PANTHER" id="PTHR34477">
    <property type="entry name" value="UPF0213 PROTEIN YHBQ"/>
    <property type="match status" value="1"/>
</dbReference>
<feature type="domain" description="GIY-YIG" evidence="2">
    <location>
        <begin position="6"/>
        <end position="83"/>
    </location>
</feature>
<dbReference type="InterPro" id="IPR000305">
    <property type="entry name" value="GIY-YIG_endonuc"/>
</dbReference>
<evidence type="ECO:0000313" key="4">
    <source>
        <dbReference type="Proteomes" id="UP001629953"/>
    </source>
</evidence>
<comment type="similarity">
    <text evidence="1">Belongs to the UPF0213 family.</text>
</comment>
<dbReference type="PANTHER" id="PTHR34477:SF1">
    <property type="entry name" value="UPF0213 PROTEIN YHBQ"/>
    <property type="match status" value="1"/>
</dbReference>
<gene>
    <name evidence="3" type="ORF">ABUE30_17435</name>
</gene>
<comment type="caution">
    <text evidence="3">The sequence shown here is derived from an EMBL/GenBank/DDBJ whole genome shotgun (WGS) entry which is preliminary data.</text>
</comment>
<keyword evidence="4" id="KW-1185">Reference proteome</keyword>
<dbReference type="InterPro" id="IPR050190">
    <property type="entry name" value="UPF0213_domain"/>
</dbReference>
<reference evidence="3 4" key="1">
    <citation type="journal article" date="2013" name="Int. J. Syst. Evol. Microbiol.">
        <title>Celerinatantimonas yamalensis sp. nov., a cold-adapted diazotrophic bacterium from a cold permafrost brine.</title>
        <authorList>
            <person name="Shcherbakova V."/>
            <person name="Chuvilskaya N."/>
            <person name="Rivkina E."/>
            <person name="Demidov N."/>
            <person name="Uchaeva V."/>
            <person name="Suetin S."/>
            <person name="Suzina N."/>
            <person name="Gilichinsky D."/>
        </authorList>
    </citation>
    <scope>NUCLEOTIDE SEQUENCE [LARGE SCALE GENOMIC DNA]</scope>
    <source>
        <strain evidence="3 4">C7</strain>
    </source>
</reference>
<dbReference type="InterPro" id="IPR035901">
    <property type="entry name" value="GIY-YIG_endonuc_sf"/>
</dbReference>
<dbReference type="Pfam" id="PF01541">
    <property type="entry name" value="GIY-YIG"/>
    <property type="match status" value="1"/>
</dbReference>
<proteinExistence type="inferred from homology"/>
<name>A0ABW9GCQ4_9GAMM</name>
<evidence type="ECO:0000313" key="3">
    <source>
        <dbReference type="EMBL" id="MFM2486818.1"/>
    </source>
</evidence>
<dbReference type="Proteomes" id="UP001629953">
    <property type="component" value="Unassembled WGS sequence"/>
</dbReference>
<dbReference type="CDD" id="cd10456">
    <property type="entry name" value="GIY-YIG_UPF0213"/>
    <property type="match status" value="1"/>
</dbReference>
<dbReference type="RefSeq" id="WP_408625113.1">
    <property type="nucleotide sequence ID" value="NZ_JBEQCT010000011.1"/>
</dbReference>
<dbReference type="PROSITE" id="PS50164">
    <property type="entry name" value="GIY_YIG"/>
    <property type="match status" value="1"/>
</dbReference>
<dbReference type="SUPFAM" id="SSF82771">
    <property type="entry name" value="GIY-YIG endonuclease"/>
    <property type="match status" value="1"/>
</dbReference>
<accession>A0ABW9GCQ4</accession>
<evidence type="ECO:0000259" key="2">
    <source>
        <dbReference type="PROSITE" id="PS50164"/>
    </source>
</evidence>
<sequence length="108" mass="12439">MSESSNSWSVYLIRTRANQLYTGVTTDVARRFAQHQCSGRQAAKYLKGKGPLTLAYCCKVGNKQLAYRFEYHIKRWPKALKESLVGSQLPLVQFYQLYLPSSHCFEQV</sequence>
<protein>
    <submittedName>
        <fullName evidence="3">GIY-YIG nuclease family protein</fullName>
    </submittedName>
</protein>
<evidence type="ECO:0000256" key="1">
    <source>
        <dbReference type="ARBA" id="ARBA00007435"/>
    </source>
</evidence>